<organism evidence="1">
    <name type="scientific">Rhizophora mucronata</name>
    <name type="common">Asiatic mangrove</name>
    <dbReference type="NCBI Taxonomy" id="61149"/>
    <lineage>
        <taxon>Eukaryota</taxon>
        <taxon>Viridiplantae</taxon>
        <taxon>Streptophyta</taxon>
        <taxon>Embryophyta</taxon>
        <taxon>Tracheophyta</taxon>
        <taxon>Spermatophyta</taxon>
        <taxon>Magnoliopsida</taxon>
        <taxon>eudicotyledons</taxon>
        <taxon>Gunneridae</taxon>
        <taxon>Pentapetalae</taxon>
        <taxon>rosids</taxon>
        <taxon>fabids</taxon>
        <taxon>Malpighiales</taxon>
        <taxon>Rhizophoraceae</taxon>
        <taxon>Rhizophora</taxon>
    </lineage>
</organism>
<evidence type="ECO:0000313" key="1">
    <source>
        <dbReference type="EMBL" id="MBW84387.1"/>
    </source>
</evidence>
<proteinExistence type="predicted"/>
<accession>A0A2P2IT72</accession>
<sequence>MAFISSHTSDNSARTG</sequence>
<dbReference type="AlphaFoldDB" id="A0A2P2IT72"/>
<dbReference type="EMBL" id="GGEC01003904">
    <property type="protein sequence ID" value="MBW84387.1"/>
    <property type="molecule type" value="Transcribed_RNA"/>
</dbReference>
<reference evidence="1" key="1">
    <citation type="submission" date="2018-02" db="EMBL/GenBank/DDBJ databases">
        <title>Rhizophora mucronata_Transcriptome.</title>
        <authorList>
            <person name="Meera S.P."/>
            <person name="Sreeshan A."/>
            <person name="Augustine A."/>
        </authorList>
    </citation>
    <scope>NUCLEOTIDE SEQUENCE</scope>
    <source>
        <tissue evidence="1">Leaf</tissue>
    </source>
</reference>
<name>A0A2P2IT72_RHIMU</name>
<protein>
    <submittedName>
        <fullName evidence="1">Uncharacterized protein</fullName>
    </submittedName>
</protein>